<dbReference type="Pfam" id="PF00107">
    <property type="entry name" value="ADH_zinc_N"/>
    <property type="match status" value="1"/>
</dbReference>
<dbReference type="GO" id="GO:0000981">
    <property type="term" value="F:DNA-binding transcription factor activity, RNA polymerase II-specific"/>
    <property type="evidence" value="ECO:0007669"/>
    <property type="project" value="InterPro"/>
</dbReference>
<organism evidence="6 7">
    <name type="scientific">Aspergillus avenaceus</name>
    <dbReference type="NCBI Taxonomy" id="36643"/>
    <lineage>
        <taxon>Eukaryota</taxon>
        <taxon>Fungi</taxon>
        <taxon>Dikarya</taxon>
        <taxon>Ascomycota</taxon>
        <taxon>Pezizomycotina</taxon>
        <taxon>Eurotiomycetes</taxon>
        <taxon>Eurotiomycetidae</taxon>
        <taxon>Eurotiales</taxon>
        <taxon>Aspergillaceae</taxon>
        <taxon>Aspergillus</taxon>
        <taxon>Aspergillus subgen. Circumdati</taxon>
    </lineage>
</organism>
<dbReference type="GO" id="GO:0009893">
    <property type="term" value="P:positive regulation of metabolic process"/>
    <property type="evidence" value="ECO:0007669"/>
    <property type="project" value="UniProtKB-ARBA"/>
</dbReference>
<dbReference type="Pfam" id="PF00172">
    <property type="entry name" value="Zn_clus"/>
    <property type="match status" value="1"/>
</dbReference>
<dbReference type="InterPro" id="IPR020843">
    <property type="entry name" value="ER"/>
</dbReference>
<dbReference type="SUPFAM" id="SSF50129">
    <property type="entry name" value="GroES-like"/>
    <property type="match status" value="1"/>
</dbReference>
<reference evidence="6 7" key="1">
    <citation type="submission" date="2019-04" db="EMBL/GenBank/DDBJ databases">
        <title>Friends and foes A comparative genomics study of 23 Aspergillus species from section Flavi.</title>
        <authorList>
            <consortium name="DOE Joint Genome Institute"/>
            <person name="Kjaerbolling I."/>
            <person name="Vesth T."/>
            <person name="Frisvad J.C."/>
            <person name="Nybo J.L."/>
            <person name="Theobald S."/>
            <person name="Kildgaard S."/>
            <person name="Isbrandt T."/>
            <person name="Kuo A."/>
            <person name="Sato A."/>
            <person name="Lyhne E.K."/>
            <person name="Kogle M.E."/>
            <person name="Wiebenga A."/>
            <person name="Kun R.S."/>
            <person name="Lubbers R.J."/>
            <person name="Makela M.R."/>
            <person name="Barry K."/>
            <person name="Chovatia M."/>
            <person name="Clum A."/>
            <person name="Daum C."/>
            <person name="Haridas S."/>
            <person name="He G."/>
            <person name="LaButti K."/>
            <person name="Lipzen A."/>
            <person name="Mondo S."/>
            <person name="Riley R."/>
            <person name="Salamov A."/>
            <person name="Simmons B.A."/>
            <person name="Magnuson J.K."/>
            <person name="Henrissat B."/>
            <person name="Mortensen U.H."/>
            <person name="Larsen T.O."/>
            <person name="Devries R.P."/>
            <person name="Grigoriev I.V."/>
            <person name="Machida M."/>
            <person name="Baker S.E."/>
            <person name="Andersen M.R."/>
        </authorList>
    </citation>
    <scope>NUCLEOTIDE SEQUENCE [LARGE SCALE GENOMIC DNA]</scope>
    <source>
        <strain evidence="6 7">IBT 18842</strain>
    </source>
</reference>
<dbReference type="GO" id="GO:0008270">
    <property type="term" value="F:zinc ion binding"/>
    <property type="evidence" value="ECO:0007669"/>
    <property type="project" value="InterPro"/>
</dbReference>
<dbReference type="Proteomes" id="UP000325780">
    <property type="component" value="Unassembled WGS sequence"/>
</dbReference>
<evidence type="ECO:0000256" key="3">
    <source>
        <dbReference type="ARBA" id="ARBA00023163"/>
    </source>
</evidence>
<dbReference type="InterPro" id="IPR013149">
    <property type="entry name" value="ADH-like_C"/>
</dbReference>
<dbReference type="InterPro" id="IPR001138">
    <property type="entry name" value="Zn2Cys6_DnaBD"/>
</dbReference>
<evidence type="ECO:0000256" key="2">
    <source>
        <dbReference type="ARBA" id="ARBA00023125"/>
    </source>
</evidence>
<dbReference type="InterPro" id="IPR036864">
    <property type="entry name" value="Zn2-C6_fun-type_DNA-bd_sf"/>
</dbReference>
<dbReference type="AlphaFoldDB" id="A0A5N6U1E8"/>
<dbReference type="Gene3D" id="3.40.50.720">
    <property type="entry name" value="NAD(P)-binding Rossmann-like Domain"/>
    <property type="match status" value="1"/>
</dbReference>
<evidence type="ECO:0000313" key="7">
    <source>
        <dbReference type="Proteomes" id="UP000325780"/>
    </source>
</evidence>
<keyword evidence="3" id="KW-0804">Transcription</keyword>
<dbReference type="Gene3D" id="3.90.180.10">
    <property type="entry name" value="Medium-chain alcohol dehydrogenases, catalytic domain"/>
    <property type="match status" value="1"/>
</dbReference>
<keyword evidence="7" id="KW-1185">Reference proteome</keyword>
<dbReference type="InterPro" id="IPR036291">
    <property type="entry name" value="NAD(P)-bd_dom_sf"/>
</dbReference>
<dbReference type="GO" id="GO:0016491">
    <property type="term" value="F:oxidoreductase activity"/>
    <property type="evidence" value="ECO:0007669"/>
    <property type="project" value="InterPro"/>
</dbReference>
<dbReference type="SUPFAM" id="SSF51735">
    <property type="entry name" value="NAD(P)-binding Rossmann-fold domains"/>
    <property type="match status" value="1"/>
</dbReference>
<feature type="domain" description="Zn(2)-C6 fungal-type" evidence="5">
    <location>
        <begin position="348"/>
        <end position="379"/>
    </location>
</feature>
<proteinExistence type="predicted"/>
<evidence type="ECO:0000259" key="5">
    <source>
        <dbReference type="PROSITE" id="PS50048"/>
    </source>
</evidence>
<dbReference type="PROSITE" id="PS00463">
    <property type="entry name" value="ZN2_CY6_FUNGAL_1"/>
    <property type="match status" value="1"/>
</dbReference>
<evidence type="ECO:0000256" key="1">
    <source>
        <dbReference type="ARBA" id="ARBA00023015"/>
    </source>
</evidence>
<evidence type="ECO:0000256" key="4">
    <source>
        <dbReference type="ARBA" id="ARBA00023242"/>
    </source>
</evidence>
<keyword evidence="1" id="KW-0805">Transcription regulation</keyword>
<dbReference type="CDD" id="cd00067">
    <property type="entry name" value="GAL4"/>
    <property type="match status" value="1"/>
</dbReference>
<name>A0A5N6U1E8_ASPAV</name>
<dbReference type="Gene3D" id="4.10.240.10">
    <property type="entry name" value="Zn(2)-C6 fungal-type DNA-binding domain"/>
    <property type="match status" value="1"/>
</dbReference>
<evidence type="ECO:0000313" key="6">
    <source>
        <dbReference type="EMBL" id="KAE8152362.1"/>
    </source>
</evidence>
<dbReference type="InterPro" id="IPR021858">
    <property type="entry name" value="Fun_TF"/>
</dbReference>
<gene>
    <name evidence="6" type="ORF">BDV25DRAFT_128039</name>
</gene>
<sequence>MATFKQYYLPSRTGFSNLTIQEVPKPRPQHGQILVRIKAVSLNWRDGAVATGTYPFPGPEALVPCSDGAGIIEELGPGITEWSVGDRVVANFTQAHVAGRLTPKTLLTQLGGESQGLLGQYFIFSETGVVRIPDYLSFEEAACLPCAAVTAWNALYGLVPVRPGQVVLLQGTGGVSTFALQIAVAAGAITIVTSSSDEKLSRAKGLGATHTINYRRMPDWAGEVKRVTGGRGADHIVEIGGTLTLQASFDAVAMHGIIHCIGHVTNPDPLGKGRELRGPDAAFLALDRLCVLRGVVVGSREQFCDMLACFEARGVRPVVDRVFGFEGVKEAYDRNVKRRNGSKHDKTGCLTCRYRKKKCIPNTFPVCGACKRLNLECVREPTRQVLRMSVEHIQPSHGWVVPDEGGRHESSRRRHAMTYYISVLSQLLAVTFLPMAVDSAALAHALVAWSSGHLSSTDESYRITALEARSASLRALVSTIHSDDIACRETNTATSLVLLTSEVCLGDYSRWYDHLIGIKNMIMSSQSPAGAGGVACGPDALKQSPEGRWILRNFAYHDVLGSVTLSKQPLIKATYLQGITDVVDTYLGVAAYILSVISEISCAEPLTLAYHYESRNDSEPGLNVFRTLEKTLQDWACSPGTIPSLEALAYTYRSAALIYLYRRTYRALAPLSDLCSETEMSCTLLRSRIQAEVATALQHAACIPSTAAAETALLFPLFLAGAEATAAPHIDMVRSRLRLMLEKRPFQNISRAWEVLEKVWALRETDQGDVDWKEIVDQEDGGLLLT</sequence>
<dbReference type="InterPro" id="IPR013154">
    <property type="entry name" value="ADH-like_N"/>
</dbReference>
<dbReference type="SUPFAM" id="SSF57701">
    <property type="entry name" value="Zn2/Cys6 DNA-binding domain"/>
    <property type="match status" value="1"/>
</dbReference>
<protein>
    <submittedName>
        <fullName evidence="6">Fungal-specific transcription factor domain-containing protein</fullName>
    </submittedName>
</protein>
<dbReference type="GO" id="GO:0003677">
    <property type="term" value="F:DNA binding"/>
    <property type="evidence" value="ECO:0007669"/>
    <property type="project" value="UniProtKB-KW"/>
</dbReference>
<keyword evidence="2" id="KW-0238">DNA-binding</keyword>
<dbReference type="PANTHER" id="PTHR45033">
    <property type="match status" value="1"/>
</dbReference>
<dbReference type="Pfam" id="PF08240">
    <property type="entry name" value="ADH_N"/>
    <property type="match status" value="1"/>
</dbReference>
<dbReference type="OrthoDB" id="3509362at2759"/>
<dbReference type="Pfam" id="PF11951">
    <property type="entry name" value="Fungal_trans_2"/>
    <property type="match status" value="1"/>
</dbReference>
<dbReference type="PROSITE" id="PS50048">
    <property type="entry name" value="ZN2_CY6_FUNGAL_2"/>
    <property type="match status" value="1"/>
</dbReference>
<dbReference type="SMART" id="SM00829">
    <property type="entry name" value="PKS_ER"/>
    <property type="match status" value="1"/>
</dbReference>
<keyword evidence="4" id="KW-0539">Nucleus</keyword>
<accession>A0A5N6U1E8</accession>
<dbReference type="CDD" id="cd08276">
    <property type="entry name" value="MDR7"/>
    <property type="match status" value="1"/>
</dbReference>
<dbReference type="EMBL" id="ML742054">
    <property type="protein sequence ID" value="KAE8152362.1"/>
    <property type="molecule type" value="Genomic_DNA"/>
</dbReference>
<dbReference type="InterPro" id="IPR052711">
    <property type="entry name" value="Zinc_ADH-like"/>
</dbReference>
<dbReference type="InterPro" id="IPR011032">
    <property type="entry name" value="GroES-like_sf"/>
</dbReference>
<dbReference type="PANTHER" id="PTHR45033:SF2">
    <property type="entry name" value="ZINC-TYPE ALCOHOL DEHYDROGENASE-LIKE PROTEIN C1773.06C"/>
    <property type="match status" value="1"/>
</dbReference>